<feature type="region of interest" description="Disordered" evidence="2">
    <location>
        <begin position="628"/>
        <end position="693"/>
    </location>
</feature>
<feature type="compositionally biased region" description="Basic and acidic residues" evidence="2">
    <location>
        <begin position="239"/>
        <end position="258"/>
    </location>
</feature>
<sequence length="693" mass="78871">MNLYVTVFIYIYIFREAHGHYKRPTRNRIRSFCHNKSIVKVSLAKLVVKAWRSEVDFTTVKAITTILQTTLKMGKQKAKKIEDTSLKDNPNDSTFETGKSPKTPKIDAHKHHNEVKPVNHNDHNASLSSNKIKQKNEAVIVKGSKKDKKLKRKHSLSDARSDNTILDSTGLKSEMKKESASESPLKKKKHNSTSNGRNECDLNNKIACYGVETLRLKTNNKETSLEDKIQNLCSVLDVHPKSTSDDQKAPERSKEAKLRKNKAVNKSKRRKIKENVSSLGIQSQGISSDQTVSNTSNESKLLDDIKVSCNSSKPKKCKQNAPRKIENGKWYHEFQLSNDEEYFTSDESSIEVDNSQSRSLQRQHRRLSNERLSRTIFVGNLPLNITKKRIEALFNNVLKNNKISSSDCCVESVRFRGVIPVTGGTSRLARKRAAITGEFSGVSKFRMGYVVLTTKIGIPIVLSLNGCCLNSNGFIANPEESINVIDDKTESTNNSSSNNNTNDVYHIRVDKATDNDKTHCKLDNCVFVGNLPFDCTEEEIYSTLSTLGSIESVRLIRDSQTGAVRGFGYVTYNDPSIIPLAIRSSNTLSIRGRQIRIMEYKVKKIKNKEGYQQTKFHHHRHDRFNKIFNTDPKKKDKREKKAVKKEKMKEKHPVKLTHSNTDDRNSRKMSKNDKMLSKKKQRKKLNNIKINEK</sequence>
<dbReference type="InterPro" id="IPR012677">
    <property type="entry name" value="Nucleotide-bd_a/b_plait_sf"/>
</dbReference>
<dbReference type="GO" id="GO:0003723">
    <property type="term" value="F:RNA binding"/>
    <property type="evidence" value="ECO:0007669"/>
    <property type="project" value="UniProtKB-UniRule"/>
</dbReference>
<feature type="compositionally biased region" description="Polar residues" evidence="2">
    <location>
        <begin position="162"/>
        <end position="171"/>
    </location>
</feature>
<name>A0AA85FG60_9TREM</name>
<dbReference type="SMART" id="SM00360">
    <property type="entry name" value="RRM"/>
    <property type="match status" value="1"/>
</dbReference>
<feature type="region of interest" description="Disordered" evidence="2">
    <location>
        <begin position="81"/>
        <end position="201"/>
    </location>
</feature>
<dbReference type="InterPro" id="IPR000504">
    <property type="entry name" value="RRM_dom"/>
</dbReference>
<feature type="compositionally biased region" description="Basic residues" evidence="2">
    <location>
        <begin position="259"/>
        <end position="272"/>
    </location>
</feature>
<evidence type="ECO:0000256" key="2">
    <source>
        <dbReference type="SAM" id="MobiDB-lite"/>
    </source>
</evidence>
<reference evidence="5" key="2">
    <citation type="submission" date="2023-11" db="UniProtKB">
        <authorList>
            <consortium name="WormBaseParasite"/>
        </authorList>
    </citation>
    <scope>IDENTIFICATION</scope>
</reference>
<reference evidence="4" key="1">
    <citation type="submission" date="2022-06" db="EMBL/GenBank/DDBJ databases">
        <authorList>
            <person name="Berger JAMES D."/>
            <person name="Berger JAMES D."/>
        </authorList>
    </citation>
    <scope>NUCLEOTIDE SEQUENCE [LARGE SCALE GENOMIC DNA]</scope>
</reference>
<dbReference type="SUPFAM" id="SSF54928">
    <property type="entry name" value="RNA-binding domain, RBD"/>
    <property type="match status" value="2"/>
</dbReference>
<evidence type="ECO:0000256" key="1">
    <source>
        <dbReference type="PROSITE-ProRule" id="PRU00176"/>
    </source>
</evidence>
<dbReference type="PANTHER" id="PTHR48036">
    <property type="entry name" value="SPLICING FACTOR (PAD-1), PUTATIVE (AFU_ORTHOLOGUE AFUA_1G15810)-RELATED"/>
    <property type="match status" value="1"/>
</dbReference>
<keyword evidence="4" id="KW-1185">Reference proteome</keyword>
<dbReference type="WBParaSite" id="SRDH1_49880.4">
    <property type="protein sequence ID" value="SRDH1_49880.4"/>
    <property type="gene ID" value="SRDH1_49880"/>
</dbReference>
<dbReference type="PROSITE" id="PS50102">
    <property type="entry name" value="RRM"/>
    <property type="match status" value="1"/>
</dbReference>
<dbReference type="Gene3D" id="3.30.70.330">
    <property type="match status" value="2"/>
</dbReference>
<dbReference type="Proteomes" id="UP000050792">
    <property type="component" value="Unassembled WGS sequence"/>
</dbReference>
<feature type="compositionally biased region" description="Basic residues" evidence="2">
    <location>
        <begin position="143"/>
        <end position="154"/>
    </location>
</feature>
<feature type="compositionally biased region" description="Basic residues" evidence="2">
    <location>
        <begin position="677"/>
        <end position="686"/>
    </location>
</feature>
<keyword evidence="1" id="KW-0694">RNA-binding</keyword>
<evidence type="ECO:0000259" key="3">
    <source>
        <dbReference type="PROSITE" id="PS50102"/>
    </source>
</evidence>
<feature type="region of interest" description="Disordered" evidence="2">
    <location>
        <begin position="239"/>
        <end position="297"/>
    </location>
</feature>
<proteinExistence type="predicted"/>
<dbReference type="InterPro" id="IPR035979">
    <property type="entry name" value="RBD_domain_sf"/>
</dbReference>
<protein>
    <recommendedName>
        <fullName evidence="3">RRM domain-containing protein</fullName>
    </recommendedName>
</protein>
<feature type="compositionally biased region" description="Basic residues" evidence="2">
    <location>
        <begin position="635"/>
        <end position="644"/>
    </location>
</feature>
<feature type="domain" description="RRM" evidence="3">
    <location>
        <begin position="524"/>
        <end position="602"/>
    </location>
</feature>
<feature type="compositionally biased region" description="Low complexity" evidence="2">
    <location>
        <begin position="277"/>
        <end position="288"/>
    </location>
</feature>
<feature type="compositionally biased region" description="Basic and acidic residues" evidence="2">
    <location>
        <begin position="114"/>
        <end position="123"/>
    </location>
</feature>
<feature type="compositionally biased region" description="Basic and acidic residues" evidence="2">
    <location>
        <begin position="660"/>
        <end position="676"/>
    </location>
</feature>
<accession>A0AA85FG60</accession>
<organism evidence="4 5">
    <name type="scientific">Schistosoma rodhaini</name>
    <dbReference type="NCBI Taxonomy" id="6188"/>
    <lineage>
        <taxon>Eukaryota</taxon>
        <taxon>Metazoa</taxon>
        <taxon>Spiralia</taxon>
        <taxon>Lophotrochozoa</taxon>
        <taxon>Platyhelminthes</taxon>
        <taxon>Trematoda</taxon>
        <taxon>Digenea</taxon>
        <taxon>Strigeidida</taxon>
        <taxon>Schistosomatoidea</taxon>
        <taxon>Schistosomatidae</taxon>
        <taxon>Schistosoma</taxon>
    </lineage>
</organism>
<dbReference type="AlphaFoldDB" id="A0AA85FG60"/>
<feature type="region of interest" description="Disordered" evidence="2">
    <location>
        <begin position="347"/>
        <end position="366"/>
    </location>
</feature>
<dbReference type="GO" id="GO:0005634">
    <property type="term" value="C:nucleus"/>
    <property type="evidence" value="ECO:0007669"/>
    <property type="project" value="InterPro"/>
</dbReference>
<dbReference type="InterPro" id="IPR006509">
    <property type="entry name" value="RBM39_SF"/>
</dbReference>
<dbReference type="GO" id="GO:0006397">
    <property type="term" value="P:mRNA processing"/>
    <property type="evidence" value="ECO:0007669"/>
    <property type="project" value="InterPro"/>
</dbReference>
<dbReference type="Pfam" id="PF00076">
    <property type="entry name" value="RRM_1"/>
    <property type="match status" value="1"/>
</dbReference>
<feature type="compositionally biased region" description="Basic and acidic residues" evidence="2">
    <location>
        <begin position="81"/>
        <end position="90"/>
    </location>
</feature>
<evidence type="ECO:0000313" key="4">
    <source>
        <dbReference type="Proteomes" id="UP000050792"/>
    </source>
</evidence>
<evidence type="ECO:0000313" key="5">
    <source>
        <dbReference type="WBParaSite" id="SRDH1_49880.4"/>
    </source>
</evidence>